<dbReference type="Gene3D" id="3.90.1150.10">
    <property type="entry name" value="Aspartate Aminotransferase, domain 1"/>
    <property type="match status" value="1"/>
</dbReference>
<evidence type="ECO:0000256" key="2">
    <source>
        <dbReference type="ARBA" id="ARBA00022576"/>
    </source>
</evidence>
<evidence type="ECO:0000256" key="3">
    <source>
        <dbReference type="ARBA" id="ARBA00022679"/>
    </source>
</evidence>
<keyword evidence="6" id="KW-1185">Reference proteome</keyword>
<proteinExistence type="predicted"/>
<dbReference type="eggNOG" id="COG1167">
    <property type="taxonomic scope" value="Bacteria"/>
</dbReference>
<dbReference type="InterPro" id="IPR015424">
    <property type="entry name" value="PyrdxlP-dep_Trfase"/>
</dbReference>
<organism evidence="5 6">
    <name type="scientific">Paenibacillus pini JCM 16418</name>
    <dbReference type="NCBI Taxonomy" id="1236976"/>
    <lineage>
        <taxon>Bacteria</taxon>
        <taxon>Bacillati</taxon>
        <taxon>Bacillota</taxon>
        <taxon>Bacilli</taxon>
        <taxon>Bacillales</taxon>
        <taxon>Paenibacillaceae</taxon>
        <taxon>Paenibacillus</taxon>
    </lineage>
</organism>
<gene>
    <name evidence="5" type="ORF">JCM16418_186</name>
</gene>
<evidence type="ECO:0000313" key="6">
    <source>
        <dbReference type="Proteomes" id="UP000019364"/>
    </source>
</evidence>
<dbReference type="GO" id="GO:0008483">
    <property type="term" value="F:transaminase activity"/>
    <property type="evidence" value="ECO:0007669"/>
    <property type="project" value="UniProtKB-KW"/>
</dbReference>
<dbReference type="InterPro" id="IPR050859">
    <property type="entry name" value="Class-I_PLP-dep_aminotransf"/>
</dbReference>
<dbReference type="STRING" id="1236976.JCM16418_186"/>
<dbReference type="PANTHER" id="PTHR42790">
    <property type="entry name" value="AMINOTRANSFERASE"/>
    <property type="match status" value="1"/>
</dbReference>
<dbReference type="EMBL" id="BAVZ01000001">
    <property type="protein sequence ID" value="GAF06236.1"/>
    <property type="molecule type" value="Genomic_DNA"/>
</dbReference>
<sequence length="142" mass="16083">MVAAKQLADWQSSNLNQRLLHYMLESSSFDIHEHIKLLNREYETRLKLMLELLKRPAWKGSSFDAPIGGMFVWVKLPEGLDSIALLKCSLDKGVSFLPGTLCYAENEGKDSIRLNFTHPGRDELLLGMNLISEAITEFTARS</sequence>
<name>W7YNM1_9BACL</name>
<evidence type="ECO:0000256" key="4">
    <source>
        <dbReference type="ARBA" id="ARBA00022898"/>
    </source>
</evidence>
<keyword evidence="4" id="KW-0663">Pyridoxal phosphate</keyword>
<protein>
    <submittedName>
        <fullName evidence="5">Transcriptional regulator</fullName>
    </submittedName>
</protein>
<evidence type="ECO:0000313" key="5">
    <source>
        <dbReference type="EMBL" id="GAF06236.1"/>
    </source>
</evidence>
<dbReference type="InterPro" id="IPR015422">
    <property type="entry name" value="PyrdxlP-dep_Trfase_small"/>
</dbReference>
<dbReference type="PANTHER" id="PTHR42790:SF19">
    <property type="entry name" value="KYNURENINE_ALPHA-AMINOADIPATE AMINOTRANSFERASE, MITOCHONDRIAL"/>
    <property type="match status" value="1"/>
</dbReference>
<comment type="caution">
    <text evidence="5">The sequence shown here is derived from an EMBL/GenBank/DDBJ whole genome shotgun (WGS) entry which is preliminary data.</text>
</comment>
<evidence type="ECO:0000256" key="1">
    <source>
        <dbReference type="ARBA" id="ARBA00001933"/>
    </source>
</evidence>
<dbReference type="GO" id="GO:1901605">
    <property type="term" value="P:alpha-amino acid metabolic process"/>
    <property type="evidence" value="ECO:0007669"/>
    <property type="project" value="TreeGrafter"/>
</dbReference>
<reference evidence="5 6" key="1">
    <citation type="journal article" date="2014" name="Genome Announc.">
        <title>Draft Genome Sequence of Paenibacillus pini JCM 16418T, Isolated from the Rhizosphere of Pine Tree.</title>
        <authorList>
            <person name="Yuki M."/>
            <person name="Oshima K."/>
            <person name="Suda W."/>
            <person name="Oshida Y."/>
            <person name="Kitamura K."/>
            <person name="Iida Y."/>
            <person name="Hattori M."/>
            <person name="Ohkuma M."/>
        </authorList>
    </citation>
    <scope>NUCLEOTIDE SEQUENCE [LARGE SCALE GENOMIC DNA]</scope>
    <source>
        <strain evidence="5 6">JCM 16418</strain>
    </source>
</reference>
<dbReference type="AlphaFoldDB" id="W7YNM1"/>
<accession>W7YNM1</accession>
<keyword evidence="2" id="KW-0032">Aminotransferase</keyword>
<dbReference type="SUPFAM" id="SSF53383">
    <property type="entry name" value="PLP-dependent transferases"/>
    <property type="match status" value="1"/>
</dbReference>
<comment type="cofactor">
    <cofactor evidence="1">
        <name>pyridoxal 5'-phosphate</name>
        <dbReference type="ChEBI" id="CHEBI:597326"/>
    </cofactor>
</comment>
<keyword evidence="3" id="KW-0808">Transferase</keyword>
<dbReference type="Proteomes" id="UP000019364">
    <property type="component" value="Unassembled WGS sequence"/>
</dbReference>